<feature type="transmembrane region" description="Helical" evidence="1">
    <location>
        <begin position="266"/>
        <end position="283"/>
    </location>
</feature>
<protein>
    <recommendedName>
        <fullName evidence="4">Odorant receptor</fullName>
    </recommendedName>
</protein>
<keyword evidence="3" id="KW-1185">Reference proteome</keyword>
<feature type="transmembrane region" description="Helical" evidence="1">
    <location>
        <begin position="295"/>
        <end position="314"/>
    </location>
</feature>
<comment type="caution">
    <text evidence="2">The sequence shown here is derived from an EMBL/GenBank/DDBJ whole genome shotgun (WGS) entry which is preliminary data.</text>
</comment>
<dbReference type="Proteomes" id="UP001461498">
    <property type="component" value="Unassembled WGS sequence"/>
</dbReference>
<feature type="transmembrane region" description="Helical" evidence="1">
    <location>
        <begin position="225"/>
        <end position="254"/>
    </location>
</feature>
<dbReference type="AlphaFoldDB" id="A0AAW1D422"/>
<feature type="transmembrane region" description="Helical" evidence="1">
    <location>
        <begin position="133"/>
        <end position="151"/>
    </location>
</feature>
<keyword evidence="1" id="KW-0812">Transmembrane</keyword>
<organism evidence="2 3">
    <name type="scientific">Rhynocoris fuscipes</name>
    <dbReference type="NCBI Taxonomy" id="488301"/>
    <lineage>
        <taxon>Eukaryota</taxon>
        <taxon>Metazoa</taxon>
        <taxon>Ecdysozoa</taxon>
        <taxon>Arthropoda</taxon>
        <taxon>Hexapoda</taxon>
        <taxon>Insecta</taxon>
        <taxon>Pterygota</taxon>
        <taxon>Neoptera</taxon>
        <taxon>Paraneoptera</taxon>
        <taxon>Hemiptera</taxon>
        <taxon>Heteroptera</taxon>
        <taxon>Panheteroptera</taxon>
        <taxon>Cimicomorpha</taxon>
        <taxon>Reduviidae</taxon>
        <taxon>Harpactorinae</taxon>
        <taxon>Harpactorini</taxon>
        <taxon>Rhynocoris</taxon>
    </lineage>
</organism>
<dbReference type="EMBL" id="JAPXFL010000008">
    <property type="protein sequence ID" value="KAK9503085.1"/>
    <property type="molecule type" value="Genomic_DNA"/>
</dbReference>
<sequence>MDLNSKIFIPLREITIWRNDKKMNSFFTLHQYLGTFPYKVVNGRIRSGRNFMWCIIVDCYLILLYLLLIFKAPKLRSDAKISAIINYAEITMQMFTIVGSTIILFKFKNKFYNYFELISKDVNTVQFGKSNRITVFNISTAMFLILFQFYAESDAILSRPTNYAMYYSTEILAMSVVGQLCGLLVSIENKLSLMANSLNNHLYVDYLSLLKKYERITKICEDINVLYAFQMLIVVQKGVILLLTLTYNAIVYVMGGRLAQAASYEMWAVSCWMLSFRLAYSCFQVTKQLPVRKFSIVVLLPIGLYEASFLFHSIHGDSYGYSGKLQPRLFRQQV</sequence>
<keyword evidence="1" id="KW-1133">Transmembrane helix</keyword>
<name>A0AAW1D422_9HEMI</name>
<evidence type="ECO:0000256" key="1">
    <source>
        <dbReference type="SAM" id="Phobius"/>
    </source>
</evidence>
<reference evidence="2 3" key="1">
    <citation type="submission" date="2022-12" db="EMBL/GenBank/DDBJ databases">
        <title>Chromosome-level genome assembly of true bugs.</title>
        <authorList>
            <person name="Ma L."/>
            <person name="Li H."/>
        </authorList>
    </citation>
    <scope>NUCLEOTIDE SEQUENCE [LARGE SCALE GENOMIC DNA]</scope>
    <source>
        <strain evidence="2">Lab_2022b</strain>
    </source>
</reference>
<evidence type="ECO:0000313" key="2">
    <source>
        <dbReference type="EMBL" id="KAK9503085.1"/>
    </source>
</evidence>
<keyword evidence="1" id="KW-0472">Membrane</keyword>
<accession>A0AAW1D422</accession>
<evidence type="ECO:0008006" key="4">
    <source>
        <dbReference type="Google" id="ProtNLM"/>
    </source>
</evidence>
<feature type="transmembrane region" description="Helical" evidence="1">
    <location>
        <begin position="163"/>
        <end position="185"/>
    </location>
</feature>
<gene>
    <name evidence="2" type="ORF">O3M35_011731</name>
</gene>
<feature type="transmembrane region" description="Helical" evidence="1">
    <location>
        <begin position="51"/>
        <end position="72"/>
    </location>
</feature>
<feature type="transmembrane region" description="Helical" evidence="1">
    <location>
        <begin position="84"/>
        <end position="105"/>
    </location>
</feature>
<evidence type="ECO:0000313" key="3">
    <source>
        <dbReference type="Proteomes" id="UP001461498"/>
    </source>
</evidence>
<proteinExistence type="predicted"/>